<accession>A0ABV7I708</accession>
<dbReference type="SUPFAM" id="SSF55729">
    <property type="entry name" value="Acyl-CoA N-acyltransferases (Nat)"/>
    <property type="match status" value="1"/>
</dbReference>
<feature type="domain" description="N-acetyltransferase" evidence="1">
    <location>
        <begin position="5"/>
        <end position="152"/>
    </location>
</feature>
<dbReference type="InterPro" id="IPR016181">
    <property type="entry name" value="Acyl_CoA_acyltransferase"/>
</dbReference>
<dbReference type="PIRSF" id="PIRSF037663">
    <property type="entry name" value="Acetyltransf_GNAT_prd"/>
    <property type="match status" value="1"/>
</dbReference>
<keyword evidence="3" id="KW-1185">Reference proteome</keyword>
<comment type="caution">
    <text evidence="2">The sequence shown here is derived from an EMBL/GenBank/DDBJ whole genome shotgun (WGS) entry which is preliminary data.</text>
</comment>
<dbReference type="InterPro" id="IPR017255">
    <property type="entry name" value="AcTrfase_GNAT_prd"/>
</dbReference>
<keyword evidence="2" id="KW-0012">Acyltransferase</keyword>
<dbReference type="RefSeq" id="WP_378143801.1">
    <property type="nucleotide sequence ID" value="NZ_JBHRTG010000019.1"/>
</dbReference>
<dbReference type="PANTHER" id="PTHR43072:SF60">
    <property type="entry name" value="L-2,4-DIAMINOBUTYRIC ACID ACETYLTRANSFERASE"/>
    <property type="match status" value="1"/>
</dbReference>
<evidence type="ECO:0000259" key="1">
    <source>
        <dbReference type="PROSITE" id="PS51186"/>
    </source>
</evidence>
<name>A0ABV7I708_9HYPH</name>
<protein>
    <submittedName>
        <fullName evidence="2">GNAT family N-acetyltransferase</fullName>
        <ecNumber evidence="2">2.3.-.-</ecNumber>
    </submittedName>
</protein>
<dbReference type="PANTHER" id="PTHR43072">
    <property type="entry name" value="N-ACETYLTRANSFERASE"/>
    <property type="match status" value="1"/>
</dbReference>
<dbReference type="InterPro" id="IPR000182">
    <property type="entry name" value="GNAT_dom"/>
</dbReference>
<keyword evidence="2" id="KW-0808">Transferase</keyword>
<dbReference type="PROSITE" id="PS51186">
    <property type="entry name" value="GNAT"/>
    <property type="match status" value="1"/>
</dbReference>
<dbReference type="Proteomes" id="UP001595647">
    <property type="component" value="Unassembled WGS sequence"/>
</dbReference>
<evidence type="ECO:0000313" key="2">
    <source>
        <dbReference type="EMBL" id="MFC3165376.1"/>
    </source>
</evidence>
<dbReference type="CDD" id="cd04301">
    <property type="entry name" value="NAT_SF"/>
    <property type="match status" value="1"/>
</dbReference>
<evidence type="ECO:0000313" key="3">
    <source>
        <dbReference type="Proteomes" id="UP001595647"/>
    </source>
</evidence>
<dbReference type="Pfam" id="PF00583">
    <property type="entry name" value="Acetyltransf_1"/>
    <property type="match status" value="1"/>
</dbReference>
<dbReference type="Gene3D" id="3.40.630.30">
    <property type="match status" value="1"/>
</dbReference>
<sequence length="160" mass="17592">MVSRVLIRPMTEADAESVGEVGFAAWAANPVLNDFGTEMPECVHRAFCDFAATGSPVILVAERAGEIVGWTAREGDADYVSDLWVHPDHQGRGAGRALLEHVFSLMRGEGIERARIATHARNAGAIRLYERCGFVLVWRGMERSAAMQMDVEKVHLEKAL</sequence>
<dbReference type="GO" id="GO:0016746">
    <property type="term" value="F:acyltransferase activity"/>
    <property type="evidence" value="ECO:0007669"/>
    <property type="project" value="UniProtKB-KW"/>
</dbReference>
<gene>
    <name evidence="2" type="ORF">ACFOHV_19000</name>
</gene>
<reference evidence="3" key="1">
    <citation type="journal article" date="2019" name="Int. J. Syst. Evol. Microbiol.">
        <title>The Global Catalogue of Microorganisms (GCM) 10K type strain sequencing project: providing services to taxonomists for standard genome sequencing and annotation.</title>
        <authorList>
            <consortium name="The Broad Institute Genomics Platform"/>
            <consortium name="The Broad Institute Genome Sequencing Center for Infectious Disease"/>
            <person name="Wu L."/>
            <person name="Ma J."/>
        </authorList>
    </citation>
    <scope>NUCLEOTIDE SEQUENCE [LARGE SCALE GENOMIC DNA]</scope>
    <source>
        <strain evidence="3">KCTC 52231</strain>
    </source>
</reference>
<organism evidence="2 3">
    <name type="scientific">Ciceribacter thiooxidans</name>
    <dbReference type="NCBI Taxonomy" id="1969821"/>
    <lineage>
        <taxon>Bacteria</taxon>
        <taxon>Pseudomonadati</taxon>
        <taxon>Pseudomonadota</taxon>
        <taxon>Alphaproteobacteria</taxon>
        <taxon>Hyphomicrobiales</taxon>
        <taxon>Rhizobiaceae</taxon>
        <taxon>Ciceribacter</taxon>
    </lineage>
</organism>
<proteinExistence type="predicted"/>
<dbReference type="EMBL" id="JBHRTG010000019">
    <property type="protein sequence ID" value="MFC3165376.1"/>
    <property type="molecule type" value="Genomic_DNA"/>
</dbReference>
<dbReference type="EC" id="2.3.-.-" evidence="2"/>